<sequence>MGTLVEGAVEQALRDGRGLAVRLYVAARAERMAPLFVGLRAGEPGRAADVDLYVESVSNLWLADTPLADAAERLRGLERFPELQPDEEGITGIADTYAFFAALCMRYALLAHSSGNADDAVSCGHAALTAMGMLDQNVAGAGFQADEQRLQSLSLSGDAAGLWDASVVAGRERFRVVVGRLPRQASS</sequence>
<name>A0A1G7VEC1_9ACTN</name>
<organism evidence="1 2">
    <name type="scientific">Streptomyces griseoaurantiacus</name>
    <dbReference type="NCBI Taxonomy" id="68213"/>
    <lineage>
        <taxon>Bacteria</taxon>
        <taxon>Bacillati</taxon>
        <taxon>Actinomycetota</taxon>
        <taxon>Actinomycetes</taxon>
        <taxon>Kitasatosporales</taxon>
        <taxon>Streptomycetaceae</taxon>
        <taxon>Streptomyces</taxon>
        <taxon>Streptomyces aurantiacus group</taxon>
    </lineage>
</organism>
<evidence type="ECO:0000313" key="1">
    <source>
        <dbReference type="EMBL" id="SDG57901.1"/>
    </source>
</evidence>
<proteinExistence type="predicted"/>
<dbReference type="Proteomes" id="UP000198614">
    <property type="component" value="Unassembled WGS sequence"/>
</dbReference>
<protein>
    <submittedName>
        <fullName evidence="1">Uncharacterized protein</fullName>
    </submittedName>
</protein>
<gene>
    <name evidence="1" type="ORF">SAMN05216260_1239</name>
</gene>
<reference evidence="1 2" key="1">
    <citation type="submission" date="2016-10" db="EMBL/GenBank/DDBJ databases">
        <authorList>
            <person name="de Groot N.N."/>
        </authorList>
    </citation>
    <scope>NUCLEOTIDE SEQUENCE [LARGE SCALE GENOMIC DNA]</scope>
    <source>
        <strain evidence="1 2">CGMCC 4.1859</strain>
    </source>
</reference>
<dbReference type="AlphaFoldDB" id="A0A1G7VEC1"/>
<dbReference type="EMBL" id="FNAX01000023">
    <property type="protein sequence ID" value="SDG57901.1"/>
    <property type="molecule type" value="Genomic_DNA"/>
</dbReference>
<accession>A0A1G7VEC1</accession>
<evidence type="ECO:0000313" key="2">
    <source>
        <dbReference type="Proteomes" id="UP000198614"/>
    </source>
</evidence>